<dbReference type="Proteomes" id="UP000011744">
    <property type="component" value="Unassembled WGS sequence"/>
</dbReference>
<sequence>MTRVLDAALSVPWAIHAPALTSILDIIARHEVDPAALAAWKQHMIPPDSPESLATRRADRMVGSHAVMLRDGVAVVPVIGPIVRYAGMFTDISGGTALARLATDFQAALDNPEVKSILLEIDSPGGEANGIAEFAAQVRAAAARKPVTAYVGGMGASAAYWIAASAGEIVVSSTAMLGSIGTVAAMTDTRERDAKAGVRQYEFVSSQSPLKRPDPATDAGRAAMQSLVDRLSAEFVTAVAAYRGVSAEAVLADFGQGGLLVGADAVAAGMADRLGSLESTLASLAGKPVAGSSGKGALRRPVTAHQQGAIMSDTSTSEARQDSPAPIVTASTLSQTHPAVFAEIKAAGAAAERSRILAIQAQALPGHDSLVARCIEDGTEPGAAAQMILAAEKAKGPRQLAALAAEAQAQPKLEVAVAEDPKPVADAPAVDPAAPLEDRAKAVWAKDSALRAEFSGDFNRFLALAKAEGLDRVVAR</sequence>
<proteinExistence type="inferred from homology"/>
<accession>M2ZAG3</accession>
<dbReference type="EMBL" id="AONQ01000005">
    <property type="protein sequence ID" value="EME71395.1"/>
    <property type="molecule type" value="Genomic_DNA"/>
</dbReference>
<dbReference type="PANTHER" id="PTHR42987">
    <property type="entry name" value="PEPTIDASE S49"/>
    <property type="match status" value="1"/>
</dbReference>
<dbReference type="PANTHER" id="PTHR42987:SF4">
    <property type="entry name" value="PROTEASE SOHB-RELATED"/>
    <property type="match status" value="1"/>
</dbReference>
<organism evidence="3 4">
    <name type="scientific">Paramagnetospirillum caucaseum</name>
    <dbReference type="NCBI Taxonomy" id="1244869"/>
    <lineage>
        <taxon>Bacteria</taxon>
        <taxon>Pseudomonadati</taxon>
        <taxon>Pseudomonadota</taxon>
        <taxon>Alphaproteobacteria</taxon>
        <taxon>Rhodospirillales</taxon>
        <taxon>Magnetospirillaceae</taxon>
        <taxon>Paramagnetospirillum</taxon>
    </lineage>
</organism>
<reference evidence="3 4" key="1">
    <citation type="journal article" date="2014" name="Genome Announc.">
        <title>Draft Genome Sequence of Magnetospirillum sp. Strain SO-1, a Freshwater Magnetotactic Bacterium Isolated from the Ol'khovka River, Russia.</title>
        <authorList>
            <person name="Grouzdev D.S."/>
            <person name="Dziuba M.V."/>
            <person name="Sukhacheva M.S."/>
            <person name="Mardanov A.V."/>
            <person name="Beletskiy A.V."/>
            <person name="Kuznetsov B.B."/>
            <person name="Skryabin K.G."/>
        </authorList>
    </citation>
    <scope>NUCLEOTIDE SEQUENCE [LARGE SCALE GENOMIC DNA]</scope>
    <source>
        <strain evidence="3 4">SO-1</strain>
    </source>
</reference>
<name>M2ZAG3_9PROT</name>
<dbReference type="eggNOG" id="COG0616">
    <property type="taxonomic scope" value="Bacteria"/>
</dbReference>
<dbReference type="InterPro" id="IPR002142">
    <property type="entry name" value="Peptidase_S49"/>
</dbReference>
<dbReference type="OrthoDB" id="266140at2"/>
<dbReference type="GO" id="GO:0006508">
    <property type="term" value="P:proteolysis"/>
    <property type="evidence" value="ECO:0007669"/>
    <property type="project" value="InterPro"/>
</dbReference>
<dbReference type="InterPro" id="IPR033855">
    <property type="entry name" value="Protein_C"/>
</dbReference>
<evidence type="ECO:0000313" key="4">
    <source>
        <dbReference type="Proteomes" id="UP000011744"/>
    </source>
</evidence>
<evidence type="ECO:0000313" key="3">
    <source>
        <dbReference type="EMBL" id="EME71395.1"/>
    </source>
</evidence>
<dbReference type="Pfam" id="PF01343">
    <property type="entry name" value="Peptidase_S49"/>
    <property type="match status" value="1"/>
</dbReference>
<dbReference type="CDD" id="cd07022">
    <property type="entry name" value="S49_Sppa_36K_type"/>
    <property type="match status" value="1"/>
</dbReference>
<keyword evidence="4" id="KW-1185">Reference proteome</keyword>
<evidence type="ECO:0000259" key="2">
    <source>
        <dbReference type="Pfam" id="PF01343"/>
    </source>
</evidence>
<feature type="domain" description="Peptidase S49" evidence="2">
    <location>
        <begin position="142"/>
        <end position="285"/>
    </location>
</feature>
<dbReference type="SUPFAM" id="SSF52096">
    <property type="entry name" value="ClpP/crotonase"/>
    <property type="match status" value="1"/>
</dbReference>
<dbReference type="AlphaFoldDB" id="M2ZAG3"/>
<comment type="caution">
    <text evidence="3">The sequence shown here is derived from an EMBL/GenBank/DDBJ whole genome shotgun (WGS) entry which is preliminary data.</text>
</comment>
<comment type="similarity">
    <text evidence="1">Belongs to the peptidase S49 family.</text>
</comment>
<dbReference type="PATRIC" id="fig|1244869.3.peg.652"/>
<gene>
    <name evidence="3" type="ORF">H261_03263</name>
</gene>
<dbReference type="RefSeq" id="WP_008614262.1">
    <property type="nucleotide sequence ID" value="NZ_AONQ01000005.1"/>
</dbReference>
<dbReference type="GO" id="GO:0008233">
    <property type="term" value="F:peptidase activity"/>
    <property type="evidence" value="ECO:0007669"/>
    <property type="project" value="InterPro"/>
</dbReference>
<protein>
    <recommendedName>
        <fullName evidence="2">Peptidase S49 domain-containing protein</fullName>
    </recommendedName>
</protein>
<dbReference type="InterPro" id="IPR029045">
    <property type="entry name" value="ClpP/crotonase-like_dom_sf"/>
</dbReference>
<dbReference type="STRING" id="1244869.H261_03263"/>
<dbReference type="Gene3D" id="3.90.226.10">
    <property type="entry name" value="2-enoyl-CoA Hydratase, Chain A, domain 1"/>
    <property type="match status" value="1"/>
</dbReference>
<evidence type="ECO:0000256" key="1">
    <source>
        <dbReference type="ARBA" id="ARBA00008683"/>
    </source>
</evidence>